<dbReference type="GO" id="GO:0015074">
    <property type="term" value="P:DNA integration"/>
    <property type="evidence" value="ECO:0007669"/>
    <property type="project" value="UniProtKB-KW"/>
</dbReference>
<protein>
    <recommendedName>
        <fullName evidence="15">Integrase catalytic domain-containing protein</fullName>
    </recommendedName>
</protein>
<evidence type="ECO:0000256" key="5">
    <source>
        <dbReference type="ARBA" id="ARBA00022759"/>
    </source>
</evidence>
<reference evidence="16 17" key="1">
    <citation type="journal article" date="2011" name="PLoS Pathog.">
        <title>Endophytic Life Strategies Decoded by Genome and Transcriptome Analyses of the Mutualistic Root Symbiont Piriformospora indica.</title>
        <authorList>
            <person name="Zuccaro A."/>
            <person name="Lahrmann U."/>
            <person name="Guldener U."/>
            <person name="Langen G."/>
            <person name="Pfiffi S."/>
            <person name="Biedenkopf D."/>
            <person name="Wong P."/>
            <person name="Samans B."/>
            <person name="Grimm C."/>
            <person name="Basiewicz M."/>
            <person name="Murat C."/>
            <person name="Martin F."/>
            <person name="Kogel K.H."/>
        </authorList>
    </citation>
    <scope>NUCLEOTIDE SEQUENCE [LARGE SCALE GENOMIC DNA]</scope>
    <source>
        <strain evidence="16 17">DSM 11827</strain>
    </source>
</reference>
<keyword evidence="10" id="KW-0695">RNA-directed DNA polymerase</keyword>
<evidence type="ECO:0000256" key="2">
    <source>
        <dbReference type="ARBA" id="ARBA00022695"/>
    </source>
</evidence>
<dbReference type="GO" id="GO:0003723">
    <property type="term" value="F:RNA binding"/>
    <property type="evidence" value="ECO:0007669"/>
    <property type="project" value="UniProtKB-KW"/>
</dbReference>
<dbReference type="GO" id="GO:0046872">
    <property type="term" value="F:metal ion binding"/>
    <property type="evidence" value="ECO:0007669"/>
    <property type="project" value="UniProtKB-KW"/>
</dbReference>
<evidence type="ECO:0000256" key="1">
    <source>
        <dbReference type="ARBA" id="ARBA00022578"/>
    </source>
</evidence>
<keyword evidence="6" id="KW-0378">Hydrolase</keyword>
<comment type="catalytic activity">
    <reaction evidence="14">
        <text>DNA(n) + a 2'-deoxyribonucleoside 5'-triphosphate = DNA(n+1) + diphosphate</text>
        <dbReference type="Rhea" id="RHEA:22508"/>
        <dbReference type="Rhea" id="RHEA-COMP:17339"/>
        <dbReference type="Rhea" id="RHEA-COMP:17340"/>
        <dbReference type="ChEBI" id="CHEBI:33019"/>
        <dbReference type="ChEBI" id="CHEBI:61560"/>
        <dbReference type="ChEBI" id="CHEBI:173112"/>
        <dbReference type="EC" id="2.7.7.7"/>
    </reaction>
</comment>
<dbReference type="EMBL" id="CAFZ01001070">
    <property type="protein sequence ID" value="CCA76869.1"/>
    <property type="molecule type" value="Genomic_DNA"/>
</dbReference>
<sequence length="155" mass="17309">MAMVDDASNLVTLSLLHSKDGAPKAFREFHKLAEDQTGQRLVHLRDDKGGEFSGKEFDQYCISAGITRECTIVATPEQNGWVEQANRWIAEGTIAKLTEANLPPSFWGFAALATVHEFNRAQVHNGKTPYEHVGSRVCSARRCYLVRIKDYSSSH</sequence>
<dbReference type="eggNOG" id="KOG0017">
    <property type="taxonomic scope" value="Eukaryota"/>
</dbReference>
<comment type="caution">
    <text evidence="16">The sequence shown here is derived from an EMBL/GenBank/DDBJ whole genome shotgun (WGS) entry which is preliminary data.</text>
</comment>
<dbReference type="GO" id="GO:0032196">
    <property type="term" value="P:transposition"/>
    <property type="evidence" value="ECO:0007669"/>
    <property type="project" value="UniProtKB-KW"/>
</dbReference>
<evidence type="ECO:0000256" key="9">
    <source>
        <dbReference type="ARBA" id="ARBA00022908"/>
    </source>
</evidence>
<evidence type="ECO:0000256" key="14">
    <source>
        <dbReference type="ARBA" id="ARBA00049244"/>
    </source>
</evidence>
<keyword evidence="17" id="KW-1185">Reference proteome</keyword>
<evidence type="ECO:0000256" key="3">
    <source>
        <dbReference type="ARBA" id="ARBA00022722"/>
    </source>
</evidence>
<keyword evidence="5" id="KW-0255">Endonuclease</keyword>
<keyword evidence="3" id="KW-0540">Nuclease</keyword>
<dbReference type="PANTHER" id="PTHR42648:SF11">
    <property type="entry name" value="TRANSPOSON TY4-P GAG-POL POLYPROTEIN"/>
    <property type="match status" value="1"/>
</dbReference>
<dbReference type="InterPro" id="IPR012337">
    <property type="entry name" value="RNaseH-like_sf"/>
</dbReference>
<dbReference type="PANTHER" id="PTHR42648">
    <property type="entry name" value="TRANSPOSASE, PUTATIVE-RELATED"/>
    <property type="match status" value="1"/>
</dbReference>
<evidence type="ECO:0000256" key="4">
    <source>
        <dbReference type="ARBA" id="ARBA00022723"/>
    </source>
</evidence>
<evidence type="ECO:0000256" key="8">
    <source>
        <dbReference type="ARBA" id="ARBA00022884"/>
    </source>
</evidence>
<dbReference type="AlphaFoldDB" id="G4TZX6"/>
<dbReference type="InterPro" id="IPR036397">
    <property type="entry name" value="RNaseH_sf"/>
</dbReference>
<proteinExistence type="predicted"/>
<dbReference type="GO" id="GO:0003964">
    <property type="term" value="F:RNA-directed DNA polymerase activity"/>
    <property type="evidence" value="ECO:0007669"/>
    <property type="project" value="UniProtKB-KW"/>
</dbReference>
<dbReference type="InterPro" id="IPR039537">
    <property type="entry name" value="Retrotran_Ty1/copia-like"/>
</dbReference>
<keyword evidence="8" id="KW-0694">RNA-binding</keyword>
<accession>G4TZX6</accession>
<dbReference type="STRING" id="1109443.G4TZX6"/>
<dbReference type="InParanoid" id="G4TZX6"/>
<keyword evidence="11" id="KW-0239">DNA-directed DNA polymerase</keyword>
<dbReference type="GO" id="GO:0006310">
    <property type="term" value="P:DNA recombination"/>
    <property type="evidence" value="ECO:0007669"/>
    <property type="project" value="UniProtKB-KW"/>
</dbReference>
<dbReference type="GO" id="GO:0016787">
    <property type="term" value="F:hydrolase activity"/>
    <property type="evidence" value="ECO:0007669"/>
    <property type="project" value="UniProtKB-KW"/>
</dbReference>
<keyword evidence="7" id="KW-0460">Magnesium</keyword>
<feature type="domain" description="Integrase catalytic" evidence="15">
    <location>
        <begin position="1"/>
        <end position="137"/>
    </location>
</feature>
<name>G4TZX6_SERID</name>
<dbReference type="Proteomes" id="UP000007148">
    <property type="component" value="Unassembled WGS sequence"/>
</dbReference>
<dbReference type="SUPFAM" id="SSF53098">
    <property type="entry name" value="Ribonuclease H-like"/>
    <property type="match status" value="1"/>
</dbReference>
<organism evidence="16 17">
    <name type="scientific">Serendipita indica (strain DSM 11827)</name>
    <name type="common">Root endophyte fungus</name>
    <name type="synonym">Piriformospora indica</name>
    <dbReference type="NCBI Taxonomy" id="1109443"/>
    <lineage>
        <taxon>Eukaryota</taxon>
        <taxon>Fungi</taxon>
        <taxon>Dikarya</taxon>
        <taxon>Basidiomycota</taxon>
        <taxon>Agaricomycotina</taxon>
        <taxon>Agaricomycetes</taxon>
        <taxon>Sebacinales</taxon>
        <taxon>Serendipitaceae</taxon>
        <taxon>Serendipita</taxon>
    </lineage>
</organism>
<evidence type="ECO:0000256" key="13">
    <source>
        <dbReference type="ARBA" id="ARBA00048173"/>
    </source>
</evidence>
<dbReference type="InterPro" id="IPR001584">
    <property type="entry name" value="Integrase_cat-core"/>
</dbReference>
<evidence type="ECO:0000256" key="7">
    <source>
        <dbReference type="ARBA" id="ARBA00022842"/>
    </source>
</evidence>
<comment type="catalytic activity">
    <reaction evidence="13">
        <text>DNA(n) + a 2'-deoxyribonucleoside 5'-triphosphate = DNA(n+1) + diphosphate</text>
        <dbReference type="Rhea" id="RHEA:22508"/>
        <dbReference type="Rhea" id="RHEA-COMP:17339"/>
        <dbReference type="Rhea" id="RHEA-COMP:17340"/>
        <dbReference type="ChEBI" id="CHEBI:33019"/>
        <dbReference type="ChEBI" id="CHEBI:61560"/>
        <dbReference type="ChEBI" id="CHEBI:173112"/>
        <dbReference type="EC" id="2.7.7.49"/>
    </reaction>
</comment>
<keyword evidence="12" id="KW-0233">DNA recombination</keyword>
<evidence type="ECO:0000256" key="10">
    <source>
        <dbReference type="ARBA" id="ARBA00022918"/>
    </source>
</evidence>
<dbReference type="OrthoDB" id="3227225at2759"/>
<keyword evidence="1" id="KW-0815">Transposition</keyword>
<evidence type="ECO:0000313" key="16">
    <source>
        <dbReference type="EMBL" id="CCA76869.1"/>
    </source>
</evidence>
<keyword evidence="9" id="KW-0229">DNA integration</keyword>
<evidence type="ECO:0000256" key="12">
    <source>
        <dbReference type="ARBA" id="ARBA00023172"/>
    </source>
</evidence>
<dbReference type="Gene3D" id="3.30.420.10">
    <property type="entry name" value="Ribonuclease H-like superfamily/Ribonuclease H"/>
    <property type="match status" value="1"/>
</dbReference>
<dbReference type="GO" id="GO:0003887">
    <property type="term" value="F:DNA-directed DNA polymerase activity"/>
    <property type="evidence" value="ECO:0007669"/>
    <property type="project" value="UniProtKB-KW"/>
</dbReference>
<evidence type="ECO:0000313" key="17">
    <source>
        <dbReference type="Proteomes" id="UP000007148"/>
    </source>
</evidence>
<gene>
    <name evidence="16" type="ORF">PIIN_10854</name>
</gene>
<keyword evidence="2" id="KW-0548">Nucleotidyltransferase</keyword>
<evidence type="ECO:0000256" key="6">
    <source>
        <dbReference type="ARBA" id="ARBA00022801"/>
    </source>
</evidence>
<dbReference type="GO" id="GO:0004519">
    <property type="term" value="F:endonuclease activity"/>
    <property type="evidence" value="ECO:0007669"/>
    <property type="project" value="UniProtKB-KW"/>
</dbReference>
<dbReference type="HOGENOM" id="CLU_001650_20_5_1"/>
<dbReference type="PROSITE" id="PS50994">
    <property type="entry name" value="INTEGRASE"/>
    <property type="match status" value="1"/>
</dbReference>
<evidence type="ECO:0000256" key="11">
    <source>
        <dbReference type="ARBA" id="ARBA00022932"/>
    </source>
</evidence>
<dbReference type="GO" id="GO:0005634">
    <property type="term" value="C:nucleus"/>
    <property type="evidence" value="ECO:0007669"/>
    <property type="project" value="UniProtKB-ARBA"/>
</dbReference>
<evidence type="ECO:0000259" key="15">
    <source>
        <dbReference type="PROSITE" id="PS50994"/>
    </source>
</evidence>
<keyword evidence="4" id="KW-0479">Metal-binding</keyword>
<keyword evidence="11" id="KW-0808">Transferase</keyword>